<name>A0A8J6BUW5_ZIZPA</name>
<protein>
    <submittedName>
        <fullName evidence="1">Uncharacterized protein</fullName>
    </submittedName>
</protein>
<dbReference type="PANTHER" id="PTHR45224:SF16">
    <property type="entry name" value="OS01G0527900 PROTEIN"/>
    <property type="match status" value="1"/>
</dbReference>
<sequence>MDKRRGSYIERLEDLEPDKRKFEEDIEAQNKANEGRKVMLETQKRVSSEKLEAQKVAYLTAKENKEAGMLEAYRELLKQDTAGMAEDVRSEHVLALKCLRETIFSNSPRFCPTVPNHNKSLIFLLLYLIFSLNLPTMSDSSYHSDDSDELAPSNIIEEYAAEQSILDSFARRLSMKIKASFSARMSKRYSGPRKSIRRDHAGAHQRLVEDYFAEQPFYPKSQIVLVE</sequence>
<dbReference type="AlphaFoldDB" id="A0A8J6BUW5"/>
<reference evidence="1" key="1">
    <citation type="journal article" date="2021" name="bioRxiv">
        <title>Whole Genome Assembly and Annotation of Northern Wild Rice, Zizania palustris L., Supports a Whole Genome Duplication in the Zizania Genus.</title>
        <authorList>
            <person name="Haas M."/>
            <person name="Kono T."/>
            <person name="Macchietto M."/>
            <person name="Millas R."/>
            <person name="McGilp L."/>
            <person name="Shao M."/>
            <person name="Duquette J."/>
            <person name="Hirsch C.N."/>
            <person name="Kimball J."/>
        </authorList>
    </citation>
    <scope>NUCLEOTIDE SEQUENCE</scope>
    <source>
        <tissue evidence="1">Fresh leaf tissue</tissue>
    </source>
</reference>
<evidence type="ECO:0000313" key="1">
    <source>
        <dbReference type="EMBL" id="KAG8096134.1"/>
    </source>
</evidence>
<accession>A0A8J6BUW5</accession>
<gene>
    <name evidence="1" type="ORF">GUJ93_ZPchr0013g36731</name>
</gene>
<comment type="caution">
    <text evidence="1">The sequence shown here is derived from an EMBL/GenBank/DDBJ whole genome shotgun (WGS) entry which is preliminary data.</text>
</comment>
<evidence type="ECO:0000313" key="2">
    <source>
        <dbReference type="Proteomes" id="UP000729402"/>
    </source>
</evidence>
<keyword evidence="2" id="KW-1185">Reference proteome</keyword>
<organism evidence="1 2">
    <name type="scientific">Zizania palustris</name>
    <name type="common">Northern wild rice</name>
    <dbReference type="NCBI Taxonomy" id="103762"/>
    <lineage>
        <taxon>Eukaryota</taxon>
        <taxon>Viridiplantae</taxon>
        <taxon>Streptophyta</taxon>
        <taxon>Embryophyta</taxon>
        <taxon>Tracheophyta</taxon>
        <taxon>Spermatophyta</taxon>
        <taxon>Magnoliopsida</taxon>
        <taxon>Liliopsida</taxon>
        <taxon>Poales</taxon>
        <taxon>Poaceae</taxon>
        <taxon>BOP clade</taxon>
        <taxon>Oryzoideae</taxon>
        <taxon>Oryzeae</taxon>
        <taxon>Zizaniinae</taxon>
        <taxon>Zizania</taxon>
    </lineage>
</organism>
<dbReference type="EMBL" id="JAAALK010000079">
    <property type="protein sequence ID" value="KAG8096134.1"/>
    <property type="molecule type" value="Genomic_DNA"/>
</dbReference>
<dbReference type="Proteomes" id="UP000729402">
    <property type="component" value="Unassembled WGS sequence"/>
</dbReference>
<proteinExistence type="predicted"/>
<reference evidence="1" key="2">
    <citation type="submission" date="2021-02" db="EMBL/GenBank/DDBJ databases">
        <authorList>
            <person name="Kimball J.A."/>
            <person name="Haas M.W."/>
            <person name="Macchietto M."/>
            <person name="Kono T."/>
            <person name="Duquette J."/>
            <person name="Shao M."/>
        </authorList>
    </citation>
    <scope>NUCLEOTIDE SEQUENCE</scope>
    <source>
        <tissue evidence="1">Fresh leaf tissue</tissue>
    </source>
</reference>
<dbReference type="PANTHER" id="PTHR45224">
    <property type="entry name" value="OS01G0527900 PROTEIN-RELATED"/>
    <property type="match status" value="1"/>
</dbReference>
<dbReference type="OrthoDB" id="597603at2759"/>